<evidence type="ECO:0000256" key="3">
    <source>
        <dbReference type="ARBA" id="ARBA00023015"/>
    </source>
</evidence>
<evidence type="ECO:0000256" key="5">
    <source>
        <dbReference type="ARBA" id="ARBA00023242"/>
    </source>
</evidence>
<dbReference type="InterPro" id="IPR038096">
    <property type="entry name" value="TEA/ATTS_sf"/>
</dbReference>
<feature type="region of interest" description="Disordered" evidence="7">
    <location>
        <begin position="382"/>
        <end position="402"/>
    </location>
</feature>
<dbReference type="SMART" id="SM00426">
    <property type="entry name" value="TEA"/>
    <property type="match status" value="1"/>
</dbReference>
<evidence type="ECO:0000256" key="1">
    <source>
        <dbReference type="ARBA" id="ARBA00004123"/>
    </source>
</evidence>
<dbReference type="InterPro" id="IPR050937">
    <property type="entry name" value="TEC1_TEAD_TF"/>
</dbReference>
<dbReference type="AlphaFoldDB" id="A0A871R3X9"/>
<feature type="domain" description="TEA" evidence="8">
    <location>
        <begin position="252"/>
        <end position="326"/>
    </location>
</feature>
<dbReference type="PANTHER" id="PTHR11834:SF0">
    <property type="entry name" value="PROTEIN SCALLOPED"/>
    <property type="match status" value="1"/>
</dbReference>
<feature type="region of interest" description="Disordered" evidence="7">
    <location>
        <begin position="116"/>
        <end position="156"/>
    </location>
</feature>
<reference evidence="9" key="1">
    <citation type="submission" date="2020-10" db="EMBL/GenBank/DDBJ databases">
        <authorList>
            <person name="Palmer J.M."/>
        </authorList>
    </citation>
    <scope>NUCLEOTIDE SEQUENCE</scope>
    <source>
        <strain evidence="9">UCD 2041</strain>
    </source>
</reference>
<protein>
    <recommendedName>
        <fullName evidence="8">TEA domain-containing protein</fullName>
    </recommendedName>
</protein>
<keyword evidence="3" id="KW-0805">Transcription regulation</keyword>
<feature type="compositionally biased region" description="Polar residues" evidence="7">
    <location>
        <begin position="186"/>
        <end position="198"/>
    </location>
</feature>
<dbReference type="Proteomes" id="UP000663131">
    <property type="component" value="Chromosome 3"/>
</dbReference>
<accession>A0A871R3X9</accession>
<feature type="compositionally biased region" description="Polar residues" evidence="7">
    <location>
        <begin position="1"/>
        <end position="21"/>
    </location>
</feature>
<dbReference type="RefSeq" id="XP_041134892.1">
    <property type="nucleotide sequence ID" value="XM_041278697.1"/>
</dbReference>
<dbReference type="Pfam" id="PF01285">
    <property type="entry name" value="TEA"/>
    <property type="match status" value="1"/>
</dbReference>
<reference evidence="9" key="2">
    <citation type="journal article" name="BMC Genomics">
        <title>New genome assemblies reveal patterns of domestication and adaptation across Brettanomyces (Dekkera) species.</title>
        <authorList>
            <person name="Roach M.J."/>
            <person name="Borneman A.R."/>
        </authorList>
    </citation>
    <scope>NUCLEOTIDE SEQUENCE</scope>
    <source>
        <strain evidence="9">UCD 2041</strain>
    </source>
</reference>
<comment type="subcellular location">
    <subcellularLocation>
        <location evidence="1">Nucleus</location>
    </subcellularLocation>
</comment>
<dbReference type="PROSITE" id="PS00554">
    <property type="entry name" value="TEA_1"/>
    <property type="match status" value="1"/>
</dbReference>
<dbReference type="GO" id="GO:0000981">
    <property type="term" value="F:DNA-binding transcription factor activity, RNA polymerase II-specific"/>
    <property type="evidence" value="ECO:0007669"/>
    <property type="project" value="TreeGrafter"/>
</dbReference>
<evidence type="ECO:0000256" key="4">
    <source>
        <dbReference type="ARBA" id="ARBA00023163"/>
    </source>
</evidence>
<dbReference type="GeneID" id="64572051"/>
<dbReference type="PRINTS" id="PR00065">
    <property type="entry name" value="TEADOMAIN"/>
</dbReference>
<keyword evidence="5" id="KW-0539">Nucleus</keyword>
<gene>
    <name evidence="9" type="ORF">BRETT_000125</name>
</gene>
<dbReference type="KEGG" id="bbrx:BRETT_000125"/>
<dbReference type="InterPro" id="IPR000818">
    <property type="entry name" value="TEA/ATTS_dom"/>
</dbReference>
<dbReference type="PANTHER" id="PTHR11834">
    <property type="entry name" value="TRANSCRIPTIONAL ENHANCER FACTOR TEF RELATED"/>
    <property type="match status" value="1"/>
</dbReference>
<proteinExistence type="inferred from homology"/>
<dbReference type="GO" id="GO:0005634">
    <property type="term" value="C:nucleus"/>
    <property type="evidence" value="ECO:0007669"/>
    <property type="project" value="UniProtKB-SubCell"/>
</dbReference>
<feature type="compositionally biased region" description="Low complexity" evidence="7">
    <location>
        <begin position="199"/>
        <end position="210"/>
    </location>
</feature>
<dbReference type="Gene3D" id="6.10.20.40">
    <property type="entry name" value="TEA/ATTS domain"/>
    <property type="match status" value="1"/>
</dbReference>
<name>A0A871R3X9_DEKBR</name>
<feature type="compositionally biased region" description="Polar residues" evidence="7">
    <location>
        <begin position="128"/>
        <end position="143"/>
    </location>
</feature>
<evidence type="ECO:0000313" key="9">
    <source>
        <dbReference type="EMBL" id="QOU18398.1"/>
    </source>
</evidence>
<dbReference type="GO" id="GO:0005667">
    <property type="term" value="C:transcription regulator complex"/>
    <property type="evidence" value="ECO:0007669"/>
    <property type="project" value="TreeGrafter"/>
</dbReference>
<dbReference type="GO" id="GO:0000978">
    <property type="term" value="F:RNA polymerase II cis-regulatory region sequence-specific DNA binding"/>
    <property type="evidence" value="ECO:0007669"/>
    <property type="project" value="TreeGrafter"/>
</dbReference>
<evidence type="ECO:0000256" key="7">
    <source>
        <dbReference type="SAM" id="MobiDB-lite"/>
    </source>
</evidence>
<feature type="region of interest" description="Disordered" evidence="7">
    <location>
        <begin position="1"/>
        <end position="68"/>
    </location>
</feature>
<keyword evidence="4" id="KW-0804">Transcription</keyword>
<feature type="DNA-binding region" description="TEA" evidence="6">
    <location>
        <begin position="252"/>
        <end position="326"/>
    </location>
</feature>
<dbReference type="PROSITE" id="PS51088">
    <property type="entry name" value="TEA_2"/>
    <property type="match status" value="1"/>
</dbReference>
<feature type="region of interest" description="Disordered" evidence="7">
    <location>
        <begin position="177"/>
        <end position="218"/>
    </location>
</feature>
<evidence type="ECO:0000313" key="10">
    <source>
        <dbReference type="Proteomes" id="UP000663131"/>
    </source>
</evidence>
<evidence type="ECO:0000256" key="2">
    <source>
        <dbReference type="ARBA" id="ARBA00008421"/>
    </source>
</evidence>
<organism evidence="9 10">
    <name type="scientific">Dekkera bruxellensis</name>
    <name type="common">Brettanomyces custersii</name>
    <dbReference type="NCBI Taxonomy" id="5007"/>
    <lineage>
        <taxon>Eukaryota</taxon>
        <taxon>Fungi</taxon>
        <taxon>Dikarya</taxon>
        <taxon>Ascomycota</taxon>
        <taxon>Saccharomycotina</taxon>
        <taxon>Pichiomycetes</taxon>
        <taxon>Pichiales</taxon>
        <taxon>Pichiaceae</taxon>
        <taxon>Brettanomyces</taxon>
    </lineage>
</organism>
<comment type="similarity">
    <text evidence="2">Belongs to the TEC1 family.</text>
</comment>
<dbReference type="OrthoDB" id="10006572at2759"/>
<sequence length="900" mass="99170">MSSLEKTPLSSKKFDNSQNAMVTPPATLSRLKSRCAKKSNLELGPDVSDSGKFSDFANDSDAQPGSLVTPLEETNRRRHMIVDVSLDKTGRQLYTLGKVKAKNAIPVHLGSLNSVECLSSPPTPPFTERSSIDSNDMTRQQETGEAGSWAPEDSPTLHRKITSSCILSDDDDSKKHLDQLSRELSDSLNGPLGTQINRSDSASSMDASDSLNGVIKQEPCSPSLRKNVHHLGLPIDLPASKRRKRISSEKENKPPDEIWSDDVEAAFAEALTIIPKKGLHKIKISGCAKGRNELISDYILAKTGKVRTRKQVSSHIQVIKNLHKNSTLINLILHGPSQTPEIARKFDEIFSRISLAKSLGPLASTGAASEFKILNKHYSRNSTYADSRHSTRSRAGSSKSHPAIDQSMLKRIGISVKRFRFNFLDINDPQRSHNFSVLSNNGAMQPPLRIRFNADLRYRFPRFFELIKEIGEAVPVSINKSGKNKAKPSCQIERASLSVPLVPILHGMVKMTTLPMDEDTTGGEFNAGTVIRLTKLPLSDERFCCLSLVYSFGRLILTTFEKLESKGSRKGDHKDVNCEIRLGTNYWKDFFRGLRKILVKKLTNKTESQLLSRAVKGITMKQVVFSVSEKQYRCISPKQYNLDTIPKDSIRAVLLWEFLRTENPPNAITTLRLIHLPAAKGNTSSRKALIPKKSVENGIPPLSIPMRKSLNELSADIQGSTFHAIDIPSSAKSAPSLATWKDSATSSLCSPAIHSTEENTLERDIAEHSNFANISIPRVQMQADAPSFMDYGGTVQMPALYLNAQPENPATGDGSFNSTESAAPFSIPGFSLSAAAAEPEEPLETRYLDLSQPLSMSSDSTEVEADCAAAYANEFDESMTSMNSHGPADNFCMMGYELMW</sequence>
<evidence type="ECO:0000259" key="8">
    <source>
        <dbReference type="PROSITE" id="PS51088"/>
    </source>
</evidence>
<evidence type="ECO:0000256" key="6">
    <source>
        <dbReference type="PROSITE-ProRule" id="PRU00505"/>
    </source>
</evidence>
<dbReference type="EMBL" id="CP063131">
    <property type="protein sequence ID" value="QOU18398.1"/>
    <property type="molecule type" value="Genomic_DNA"/>
</dbReference>